<protein>
    <submittedName>
        <fullName evidence="2">Uncharacterized protein</fullName>
    </submittedName>
</protein>
<feature type="non-terminal residue" evidence="2">
    <location>
        <position position="1"/>
    </location>
</feature>
<organism evidence="2 3">
    <name type="scientific">Cymbomonas tetramitiformis</name>
    <dbReference type="NCBI Taxonomy" id="36881"/>
    <lineage>
        <taxon>Eukaryota</taxon>
        <taxon>Viridiplantae</taxon>
        <taxon>Chlorophyta</taxon>
        <taxon>Pyramimonadophyceae</taxon>
        <taxon>Pyramimonadales</taxon>
        <taxon>Pyramimonadaceae</taxon>
        <taxon>Cymbomonas</taxon>
    </lineage>
</organism>
<feature type="region of interest" description="Disordered" evidence="1">
    <location>
        <begin position="97"/>
        <end position="197"/>
    </location>
</feature>
<reference evidence="2 3" key="1">
    <citation type="journal article" date="2015" name="Genome Biol. Evol.">
        <title>Comparative Genomics of a Bacterivorous Green Alga Reveals Evolutionary Causalities and Consequences of Phago-Mixotrophic Mode of Nutrition.</title>
        <authorList>
            <person name="Burns J.A."/>
            <person name="Paasch A."/>
            <person name="Narechania A."/>
            <person name="Kim E."/>
        </authorList>
    </citation>
    <scope>NUCLEOTIDE SEQUENCE [LARGE SCALE GENOMIC DNA]</scope>
    <source>
        <strain evidence="2 3">PLY_AMNH</strain>
    </source>
</reference>
<dbReference type="EMBL" id="LGRX02005095">
    <property type="protein sequence ID" value="KAK3279174.1"/>
    <property type="molecule type" value="Genomic_DNA"/>
</dbReference>
<sequence>VASSGHVISPAVRYTAKDVYGQVACAASEVNVTATLQVEDDAAGLFGSRVAPHLRGSDGATFDRLTLIGDVGEEVTLLLTPDAEGWSPRSMEFHLVHSPPAPPPLPPLPLAPPSPTPPTPIPLEPPHPSPSPPPNAPPPLHPLPPPPPMHSLNTPLPPISNASHPPAAMPPAETSPAPPRPDLRPMDTAQVATSEAGLQHMSHMRVTLLCATVALMQGIVGPQCRQD</sequence>
<feature type="compositionally biased region" description="Pro residues" evidence="1">
    <location>
        <begin position="99"/>
        <end position="149"/>
    </location>
</feature>
<evidence type="ECO:0000256" key="1">
    <source>
        <dbReference type="SAM" id="MobiDB-lite"/>
    </source>
</evidence>
<proteinExistence type="predicted"/>
<dbReference type="AlphaFoldDB" id="A0AAE0GJG5"/>
<evidence type="ECO:0000313" key="2">
    <source>
        <dbReference type="EMBL" id="KAK3279174.1"/>
    </source>
</evidence>
<gene>
    <name evidence="2" type="ORF">CYMTET_12921</name>
</gene>
<accession>A0AAE0GJG5</accession>
<name>A0AAE0GJG5_9CHLO</name>
<evidence type="ECO:0000313" key="3">
    <source>
        <dbReference type="Proteomes" id="UP001190700"/>
    </source>
</evidence>
<dbReference type="PRINTS" id="PR01217">
    <property type="entry name" value="PRICHEXTENSN"/>
</dbReference>
<keyword evidence="3" id="KW-1185">Reference proteome</keyword>
<dbReference type="Proteomes" id="UP001190700">
    <property type="component" value="Unassembled WGS sequence"/>
</dbReference>
<comment type="caution">
    <text evidence="2">The sequence shown here is derived from an EMBL/GenBank/DDBJ whole genome shotgun (WGS) entry which is preliminary data.</text>
</comment>